<name>A0A445MVV0_9BACT</name>
<keyword evidence="1" id="KW-0004">4Fe-4S</keyword>
<dbReference type="InterPro" id="IPR023753">
    <property type="entry name" value="FAD/NAD-binding_dom"/>
</dbReference>
<feature type="domain" description="2Fe-2S ferredoxin-type" evidence="6">
    <location>
        <begin position="1"/>
        <end position="104"/>
    </location>
</feature>
<proteinExistence type="predicted"/>
<evidence type="ECO:0000256" key="5">
    <source>
        <dbReference type="ARBA" id="ARBA00023014"/>
    </source>
</evidence>
<dbReference type="Gene3D" id="3.10.20.740">
    <property type="match status" value="1"/>
</dbReference>
<dbReference type="Pfam" id="PF22117">
    <property type="entry name" value="Fer4_Nqo3"/>
    <property type="match status" value="1"/>
</dbReference>
<dbReference type="InterPro" id="IPR036188">
    <property type="entry name" value="FAD/NAD-bd_sf"/>
</dbReference>
<accession>A0A445MVV0</accession>
<dbReference type="AlphaFoldDB" id="A0A445MVV0"/>
<dbReference type="FunFam" id="3.30.70.20:FF:000035">
    <property type="entry name" value="Iron hydrogenase 1"/>
    <property type="match status" value="1"/>
</dbReference>
<feature type="domain" description="4Fe-4S His(Cys)3-ligated-type" evidence="8">
    <location>
        <begin position="104"/>
        <end position="165"/>
    </location>
</feature>
<keyword evidence="2" id="KW-0479">Metal-binding</keyword>
<dbReference type="PROSITE" id="PS51379">
    <property type="entry name" value="4FE4S_FER_2"/>
    <property type="match status" value="2"/>
</dbReference>
<evidence type="ECO:0000256" key="2">
    <source>
        <dbReference type="ARBA" id="ARBA00022723"/>
    </source>
</evidence>
<dbReference type="PROSITE" id="PS00198">
    <property type="entry name" value="4FE4S_FER_1"/>
    <property type="match status" value="1"/>
</dbReference>
<dbReference type="InterPro" id="IPR009051">
    <property type="entry name" value="Helical_ferredxn"/>
</dbReference>
<organism evidence="9">
    <name type="scientific">uncultured Desulfobacterium sp</name>
    <dbReference type="NCBI Taxonomy" id="201089"/>
    <lineage>
        <taxon>Bacteria</taxon>
        <taxon>Pseudomonadati</taxon>
        <taxon>Thermodesulfobacteriota</taxon>
        <taxon>Desulfobacteria</taxon>
        <taxon>Desulfobacterales</taxon>
        <taxon>Desulfobacteriaceae</taxon>
        <taxon>Desulfobacterium</taxon>
        <taxon>environmental samples</taxon>
    </lineage>
</organism>
<dbReference type="Gene3D" id="3.30.70.20">
    <property type="match status" value="1"/>
</dbReference>
<dbReference type="InterPro" id="IPR017900">
    <property type="entry name" value="4Fe4S_Fe_S_CS"/>
</dbReference>
<reference evidence="9" key="1">
    <citation type="submission" date="2018-01" db="EMBL/GenBank/DDBJ databases">
        <authorList>
            <person name="Regsiter A."/>
            <person name="William W."/>
        </authorList>
    </citation>
    <scope>NUCLEOTIDE SEQUENCE</scope>
    <source>
        <strain evidence="9">TRIP AH-1</strain>
    </source>
</reference>
<keyword evidence="4" id="KW-0408">Iron</keyword>
<dbReference type="SUPFAM" id="SSF54862">
    <property type="entry name" value="4Fe-4S ferredoxins"/>
    <property type="match status" value="1"/>
</dbReference>
<dbReference type="SUPFAM" id="SSF51971">
    <property type="entry name" value="Nucleotide-binding domain"/>
    <property type="match status" value="1"/>
</dbReference>
<dbReference type="Pfam" id="PF14691">
    <property type="entry name" value="Fer4_20"/>
    <property type="match status" value="1"/>
</dbReference>
<dbReference type="PRINTS" id="PR00419">
    <property type="entry name" value="ADXRDTASE"/>
</dbReference>
<evidence type="ECO:0000256" key="4">
    <source>
        <dbReference type="ARBA" id="ARBA00023004"/>
    </source>
</evidence>
<evidence type="ECO:0000256" key="3">
    <source>
        <dbReference type="ARBA" id="ARBA00022737"/>
    </source>
</evidence>
<dbReference type="Gene3D" id="1.10.1060.10">
    <property type="entry name" value="Alpha-helical ferredoxin"/>
    <property type="match status" value="1"/>
</dbReference>
<evidence type="ECO:0000259" key="8">
    <source>
        <dbReference type="PROSITE" id="PS51839"/>
    </source>
</evidence>
<dbReference type="PROSITE" id="PS51085">
    <property type="entry name" value="2FE2S_FER_2"/>
    <property type="match status" value="1"/>
</dbReference>
<dbReference type="InterPro" id="IPR017896">
    <property type="entry name" value="4Fe4S_Fe-S-bd"/>
</dbReference>
<dbReference type="CDD" id="cd00207">
    <property type="entry name" value="fer2"/>
    <property type="match status" value="1"/>
</dbReference>
<dbReference type="InterPro" id="IPR001041">
    <property type="entry name" value="2Fe-2S_ferredoxin-type"/>
</dbReference>
<dbReference type="InterPro" id="IPR028261">
    <property type="entry name" value="DPD_II"/>
</dbReference>
<dbReference type="EMBL" id="OJIN01000103">
    <property type="protein sequence ID" value="SPD73605.1"/>
    <property type="molecule type" value="Genomic_DNA"/>
</dbReference>
<evidence type="ECO:0000259" key="6">
    <source>
        <dbReference type="PROSITE" id="PS51085"/>
    </source>
</evidence>
<feature type="domain" description="4Fe-4S ferredoxin-type" evidence="7">
    <location>
        <begin position="185"/>
        <end position="204"/>
    </location>
</feature>
<dbReference type="Gene3D" id="3.40.50.720">
    <property type="entry name" value="NAD(P)-binding Rossmann-like Domain"/>
    <property type="match status" value="1"/>
</dbReference>
<sequence length="819" mass="88415">MTMANIKIDGQKIEARDGKTILAASIEAEIYIPHLCGHPQLDGASEVNAEAEIYVGGVAHRGEAGAAFEGCNLCLVQIEGKAGLQKACKTIVEGGMIITTASPELKKARQDNLKALLERHPHACLLCAQSDGCDRINCSSNIPQPERCCDNFGKCELQKVAQFIGTETGLPPYKPLNIPILSDEPLLVRNYNLCIGCLRCVRVCKDVKGSDALGFVVEDGRVYVGSKAPTLKESGCQFCGYCIEVCPTGALKDRETGVGERQTYLIPCKNTCPAGTDIPRYVRYIRDGKYGEALKVIYEKLPLPESLGRVCFHPCETNCRRSKIDQSIAICSLKRTAADLGRGFLPIPDGIKKTGKKVAVIGAGPAGLSAAYYLSILGHTATIFEALPAAGGMLRVGIPDYRLPREILEREIKIIEDAGVEIKLNQNIASVEGLLSQGFDAVFVGVGAHKGSTLGIPGEENDGVIDGVTFLRKVNLGEKVDVGNSVAIIGGGNVAMDSARSALRMGAKKVSILYRRTREEMPAYEEEVEAALEEGVEIQYLTTPVKVEKKDGALGIEFIRMELGEPDKSGRRRPVPVAGSEYRLTFDTLIAAIGQQVVLPEGVSAKKENPSKAVFMGGDALTGPATVIDAIAGGRKAAKLIDQYLGGDGGIDQVFAEKEPINLWSGRGAVDMLGGRAVMPMVSPRERIAGFVEVCLGLDADAAVAEAKRCLGCDLRFSIEPAVLPPEQWLNFDEATIATVPELEGVYVLYDENKEIYNIVGVINLREGLTEELEAGRNVKYFIYELDPMYTGKERQLVQQYMKQHGKMPPGADDLDDLF</sequence>
<dbReference type="PROSITE" id="PS51839">
    <property type="entry name" value="4FE4S_HC3"/>
    <property type="match status" value="1"/>
</dbReference>
<keyword evidence="3" id="KW-0677">Repeat</keyword>
<dbReference type="Pfam" id="PF07992">
    <property type="entry name" value="Pyr_redox_2"/>
    <property type="match status" value="1"/>
</dbReference>
<dbReference type="InterPro" id="IPR054351">
    <property type="entry name" value="NADH_UbQ_OxRdtase_ferredoxin"/>
</dbReference>
<evidence type="ECO:0000313" key="9">
    <source>
        <dbReference type="EMBL" id="SPD73605.1"/>
    </source>
</evidence>
<dbReference type="InterPro" id="IPR019574">
    <property type="entry name" value="NADH_UbQ_OxRdtase_Gsu_4Fe4S-bd"/>
</dbReference>
<dbReference type="InterPro" id="IPR036010">
    <property type="entry name" value="2Fe-2S_ferredoxin-like_sf"/>
</dbReference>
<dbReference type="GO" id="GO:0051539">
    <property type="term" value="F:4 iron, 4 sulfur cluster binding"/>
    <property type="evidence" value="ECO:0007669"/>
    <property type="project" value="UniProtKB-KW"/>
</dbReference>
<dbReference type="Pfam" id="PF13510">
    <property type="entry name" value="Fer2_4"/>
    <property type="match status" value="1"/>
</dbReference>
<feature type="domain" description="4Fe-4S ferredoxin-type" evidence="7">
    <location>
        <begin position="227"/>
        <end position="256"/>
    </location>
</feature>
<dbReference type="Gene3D" id="3.50.50.60">
    <property type="entry name" value="FAD/NAD(P)-binding domain"/>
    <property type="match status" value="1"/>
</dbReference>
<dbReference type="GO" id="GO:0046872">
    <property type="term" value="F:metal ion binding"/>
    <property type="evidence" value="ECO:0007669"/>
    <property type="project" value="UniProtKB-KW"/>
</dbReference>
<dbReference type="SUPFAM" id="SSF46548">
    <property type="entry name" value="alpha-helical ferredoxin"/>
    <property type="match status" value="1"/>
</dbReference>
<keyword evidence="5" id="KW-0411">Iron-sulfur</keyword>
<evidence type="ECO:0000259" key="7">
    <source>
        <dbReference type="PROSITE" id="PS51379"/>
    </source>
</evidence>
<dbReference type="PANTHER" id="PTHR42783">
    <property type="entry name" value="GLUTAMATE SYNTHASE [NADPH] SMALL CHAIN"/>
    <property type="match status" value="1"/>
</dbReference>
<evidence type="ECO:0000256" key="1">
    <source>
        <dbReference type="ARBA" id="ARBA00022485"/>
    </source>
</evidence>
<dbReference type="GO" id="GO:0016491">
    <property type="term" value="F:oxidoreductase activity"/>
    <property type="evidence" value="ECO:0007669"/>
    <property type="project" value="InterPro"/>
</dbReference>
<gene>
    <name evidence="9" type="ORF">PITCH_A1910011</name>
</gene>
<dbReference type="SUPFAM" id="SSF54292">
    <property type="entry name" value="2Fe-2S ferredoxin-like"/>
    <property type="match status" value="1"/>
</dbReference>
<dbReference type="PANTHER" id="PTHR42783:SF3">
    <property type="entry name" value="GLUTAMATE SYNTHASE [NADPH] SMALL CHAIN-RELATED"/>
    <property type="match status" value="1"/>
</dbReference>
<protein>
    <submittedName>
        <fullName evidence="9">BzdV protein</fullName>
    </submittedName>
</protein>